<comment type="caution">
    <text evidence="4">The sequence shown here is derived from an EMBL/GenBank/DDBJ whole genome shotgun (WGS) entry which is preliminary data.</text>
</comment>
<evidence type="ECO:0000313" key="5">
    <source>
        <dbReference type="Proteomes" id="UP000051380"/>
    </source>
</evidence>
<dbReference type="OrthoDB" id="9788689at2"/>
<evidence type="ECO:0000256" key="3">
    <source>
        <dbReference type="PROSITE-ProRule" id="PRU00742"/>
    </source>
</evidence>
<evidence type="ECO:0000256" key="2">
    <source>
        <dbReference type="ARBA" id="ARBA00022801"/>
    </source>
</evidence>
<dbReference type="STRING" id="108015.GA0061099_1009256"/>
<accession>A0A0R3BZC6</accession>
<keyword evidence="1" id="KW-0479">Metal-binding</keyword>
<dbReference type="GO" id="GO:0033389">
    <property type="term" value="P:putrescine biosynthetic process from arginine, via agmatine"/>
    <property type="evidence" value="ECO:0007669"/>
    <property type="project" value="TreeGrafter"/>
</dbReference>
<dbReference type="PROSITE" id="PS51409">
    <property type="entry name" value="ARGINASE_2"/>
    <property type="match status" value="1"/>
</dbReference>
<dbReference type="InterPro" id="IPR023696">
    <property type="entry name" value="Ureohydrolase_dom_sf"/>
</dbReference>
<name>A0A0R3BZC6_9BRAD</name>
<keyword evidence="2" id="KW-0378">Hydrolase</keyword>
<dbReference type="PANTHER" id="PTHR11358:SF26">
    <property type="entry name" value="GUANIDINO ACID HYDROLASE, MITOCHONDRIAL"/>
    <property type="match status" value="1"/>
</dbReference>
<dbReference type="Pfam" id="PF00491">
    <property type="entry name" value="Arginase"/>
    <property type="match status" value="1"/>
</dbReference>
<sequence length="307" mass="32986">MHPDMTTFLGVEACDLTAALPAADAILFGASDATPYLAGQTSHAARAPDVIRRALRHYESDLTRWDFDQDAELLDPSKSRVLDGGNVPTDPMTPESNRDAIRAATQAVLSVGAVPILLGGDDSVPIPFFEAFQDCKGLTIVQIDAHLDWRDQRNGSGYTFSSTMRRASELPWVKRIVQVGLRGIGGSGRAEFDDAKTWGAKIFTARHVQHHGIASVVDAIEDDGECLMTIDCDGLDPSVIPGVLVPQPGGLSYFDVVDLIRGVAAKSRIVGLDIVEFVPERDVQNLGAIAVARIICNALGCIGRRKV</sequence>
<comment type="similarity">
    <text evidence="3">Belongs to the arginase family.</text>
</comment>
<dbReference type="Gene3D" id="3.40.800.10">
    <property type="entry name" value="Ureohydrolase domain"/>
    <property type="match status" value="1"/>
</dbReference>
<dbReference type="AlphaFoldDB" id="A0A0R3BZC6"/>
<dbReference type="Proteomes" id="UP000051380">
    <property type="component" value="Unassembled WGS sequence"/>
</dbReference>
<dbReference type="PANTHER" id="PTHR11358">
    <property type="entry name" value="ARGINASE/AGMATINASE"/>
    <property type="match status" value="1"/>
</dbReference>
<protein>
    <submittedName>
        <fullName evidence="4">Arginase</fullName>
    </submittedName>
</protein>
<dbReference type="SUPFAM" id="SSF52768">
    <property type="entry name" value="Arginase/deacetylase"/>
    <property type="match status" value="1"/>
</dbReference>
<proteinExistence type="inferred from homology"/>
<reference evidence="4 5" key="1">
    <citation type="submission" date="2015-09" db="EMBL/GenBank/DDBJ databases">
        <title>Draft Genome Sequence of the Strain BR 3267 (Bradyrhizobium yuanmingense) recommended as inoculant for cowpea in Brazil.</title>
        <authorList>
            <person name="Simoes-Araujo J.L."/>
            <person name="Zilli J.E."/>
        </authorList>
    </citation>
    <scope>NUCLEOTIDE SEQUENCE [LARGE SCALE GENOMIC DNA]</scope>
    <source>
        <strain evidence="4 5">BR3267</strain>
    </source>
</reference>
<gene>
    <name evidence="4" type="ORF">AOQ72_01275</name>
</gene>
<dbReference type="GO" id="GO:0046872">
    <property type="term" value="F:metal ion binding"/>
    <property type="evidence" value="ECO:0007669"/>
    <property type="project" value="UniProtKB-KW"/>
</dbReference>
<dbReference type="GO" id="GO:0008783">
    <property type="term" value="F:agmatinase activity"/>
    <property type="evidence" value="ECO:0007669"/>
    <property type="project" value="TreeGrafter"/>
</dbReference>
<organism evidence="4 5">
    <name type="scientific">Bradyrhizobium yuanmingense</name>
    <dbReference type="NCBI Taxonomy" id="108015"/>
    <lineage>
        <taxon>Bacteria</taxon>
        <taxon>Pseudomonadati</taxon>
        <taxon>Pseudomonadota</taxon>
        <taxon>Alphaproteobacteria</taxon>
        <taxon>Hyphomicrobiales</taxon>
        <taxon>Nitrobacteraceae</taxon>
        <taxon>Bradyrhizobium</taxon>
    </lineage>
</organism>
<dbReference type="InterPro" id="IPR006035">
    <property type="entry name" value="Ureohydrolase"/>
</dbReference>
<evidence type="ECO:0000256" key="1">
    <source>
        <dbReference type="ARBA" id="ARBA00022723"/>
    </source>
</evidence>
<dbReference type="PIRSF" id="PIRSF036979">
    <property type="entry name" value="Arginase"/>
    <property type="match status" value="1"/>
</dbReference>
<dbReference type="EMBL" id="LJYF01000040">
    <property type="protein sequence ID" value="KRP89037.1"/>
    <property type="molecule type" value="Genomic_DNA"/>
</dbReference>
<evidence type="ECO:0000313" key="4">
    <source>
        <dbReference type="EMBL" id="KRP89037.1"/>
    </source>
</evidence>